<reference evidence="2" key="1">
    <citation type="submission" date="2023-07" db="EMBL/GenBank/DDBJ databases">
        <title>Comparative genomics of wheat-associated soil bacteria to identify genetic determinants of phenazine resistance.</title>
        <authorList>
            <person name="Mouncey N."/>
        </authorList>
    </citation>
    <scope>NUCLEOTIDE SEQUENCE</scope>
    <source>
        <strain evidence="2">V4I22</strain>
    </source>
</reference>
<gene>
    <name evidence="2" type="ORF">QFZ22_000107</name>
</gene>
<evidence type="ECO:0000256" key="1">
    <source>
        <dbReference type="SAM" id="MobiDB-lite"/>
    </source>
</evidence>
<name>A0AAW8F2S6_9ACTN</name>
<accession>A0AAW8F2S6</accession>
<comment type="caution">
    <text evidence="2">The sequence shown here is derived from an EMBL/GenBank/DDBJ whole genome shotgun (WGS) entry which is preliminary data.</text>
</comment>
<feature type="region of interest" description="Disordered" evidence="1">
    <location>
        <begin position="211"/>
        <end position="241"/>
    </location>
</feature>
<evidence type="ECO:0008006" key="4">
    <source>
        <dbReference type="Google" id="ProtNLM"/>
    </source>
</evidence>
<proteinExistence type="predicted"/>
<dbReference type="EMBL" id="JAUSZV010000001">
    <property type="protein sequence ID" value="MDQ0904122.1"/>
    <property type="molecule type" value="Genomic_DNA"/>
</dbReference>
<feature type="region of interest" description="Disordered" evidence="1">
    <location>
        <begin position="48"/>
        <end position="70"/>
    </location>
</feature>
<dbReference type="RefSeq" id="WP_306971628.1">
    <property type="nucleotide sequence ID" value="NZ_JAUSZV010000001.1"/>
</dbReference>
<organism evidence="2 3">
    <name type="scientific">Streptomyces canus</name>
    <dbReference type="NCBI Taxonomy" id="58343"/>
    <lineage>
        <taxon>Bacteria</taxon>
        <taxon>Bacillati</taxon>
        <taxon>Actinomycetota</taxon>
        <taxon>Actinomycetes</taxon>
        <taxon>Kitasatosporales</taxon>
        <taxon>Streptomycetaceae</taxon>
        <taxon>Streptomyces</taxon>
        <taxon>Streptomyces aurantiacus group</taxon>
    </lineage>
</organism>
<feature type="compositionally biased region" description="Basic residues" evidence="1">
    <location>
        <begin position="48"/>
        <end position="58"/>
    </location>
</feature>
<dbReference type="Proteomes" id="UP001234216">
    <property type="component" value="Unassembled WGS sequence"/>
</dbReference>
<dbReference type="AlphaFoldDB" id="A0AAW8F2S6"/>
<evidence type="ECO:0000313" key="3">
    <source>
        <dbReference type="Proteomes" id="UP001234216"/>
    </source>
</evidence>
<sequence length="241" mass="27122">MKHNGRAPLKASDFKPDLINLRPGHRSAVCPDCKTWRTVQNRMITAHRAKPHSGQPRHRRDENHVPRCPGSGQRIWFDITPEKWQARYDRLVNRRQNQAMDAGARHTTRVKRMGSAVAPPVSKVIPAPLTAAAALKAYRAHCEQCAACPGRAGCTDGARLAALYTRLQRQEPMRQRTREGMKQLRQQAERHLAEQLPRRRKAEWDAVIKDVEAADTQRAQLPDGETPAEGPDLPLLKKAAA</sequence>
<evidence type="ECO:0000313" key="2">
    <source>
        <dbReference type="EMBL" id="MDQ0904122.1"/>
    </source>
</evidence>
<protein>
    <recommendedName>
        <fullName evidence="4">Transposase</fullName>
    </recommendedName>
</protein>